<comment type="pathway">
    <text evidence="2">Secondary metabolite biosynthesis.</text>
</comment>
<keyword evidence="6" id="KW-0349">Heme</keyword>
<dbReference type="InterPro" id="IPR002403">
    <property type="entry name" value="Cyt_P450_E_grp-IV"/>
</dbReference>
<dbReference type="AlphaFoldDB" id="A0A4Y9YZS4"/>
<keyword evidence="9" id="KW-1185">Reference proteome</keyword>
<evidence type="ECO:0000256" key="1">
    <source>
        <dbReference type="ARBA" id="ARBA00001971"/>
    </source>
</evidence>
<reference evidence="8 9" key="1">
    <citation type="submission" date="2019-02" db="EMBL/GenBank/DDBJ databases">
        <title>Genome sequencing of the rare red list fungi Dentipellis fragilis.</title>
        <authorList>
            <person name="Buettner E."/>
            <person name="Kellner H."/>
        </authorList>
    </citation>
    <scope>NUCLEOTIDE SEQUENCE [LARGE SCALE GENOMIC DNA]</scope>
    <source>
        <strain evidence="8 9">DSM 105465</strain>
    </source>
</reference>
<evidence type="ECO:0000256" key="5">
    <source>
        <dbReference type="ARBA" id="ARBA00023004"/>
    </source>
</evidence>
<dbReference type="GO" id="GO:0004497">
    <property type="term" value="F:monooxygenase activity"/>
    <property type="evidence" value="ECO:0007669"/>
    <property type="project" value="InterPro"/>
</dbReference>
<keyword evidence="7" id="KW-0472">Membrane</keyword>
<gene>
    <name evidence="8" type="ORF">EVG20_g3788</name>
</gene>
<dbReference type="GO" id="GO:0020037">
    <property type="term" value="F:heme binding"/>
    <property type="evidence" value="ECO:0007669"/>
    <property type="project" value="InterPro"/>
</dbReference>
<evidence type="ECO:0000256" key="2">
    <source>
        <dbReference type="ARBA" id="ARBA00005179"/>
    </source>
</evidence>
<evidence type="ECO:0000313" key="8">
    <source>
        <dbReference type="EMBL" id="TFY67885.1"/>
    </source>
</evidence>
<dbReference type="PRINTS" id="PR00385">
    <property type="entry name" value="P450"/>
</dbReference>
<dbReference type="PANTHER" id="PTHR24305:SF218">
    <property type="entry name" value="P450, PUTATIVE (EUROFUNG)-RELATED"/>
    <property type="match status" value="1"/>
</dbReference>
<keyword evidence="5 6" id="KW-0408">Iron</keyword>
<feature type="binding site" description="axial binding residue" evidence="6">
    <location>
        <position position="497"/>
    </location>
    <ligand>
        <name>heme</name>
        <dbReference type="ChEBI" id="CHEBI:30413"/>
    </ligand>
    <ligandPart>
        <name>Fe</name>
        <dbReference type="ChEBI" id="CHEBI:18248"/>
    </ligandPart>
</feature>
<dbReference type="Pfam" id="PF00067">
    <property type="entry name" value="p450"/>
    <property type="match status" value="2"/>
</dbReference>
<accession>A0A4Y9YZS4</accession>
<evidence type="ECO:0000256" key="4">
    <source>
        <dbReference type="ARBA" id="ARBA00022723"/>
    </source>
</evidence>
<dbReference type="STRING" id="205917.A0A4Y9YZS4"/>
<dbReference type="EMBL" id="SEOQ01000179">
    <property type="protein sequence ID" value="TFY67885.1"/>
    <property type="molecule type" value="Genomic_DNA"/>
</dbReference>
<dbReference type="Proteomes" id="UP000298327">
    <property type="component" value="Unassembled WGS sequence"/>
</dbReference>
<dbReference type="InterPro" id="IPR050121">
    <property type="entry name" value="Cytochrome_P450_monoxygenase"/>
</dbReference>
<feature type="transmembrane region" description="Helical" evidence="7">
    <location>
        <begin position="16"/>
        <end position="36"/>
    </location>
</feature>
<dbReference type="OrthoDB" id="3945418at2759"/>
<name>A0A4Y9YZS4_9AGAM</name>
<dbReference type="Gene3D" id="1.10.630.10">
    <property type="entry name" value="Cytochrome P450"/>
    <property type="match status" value="1"/>
</dbReference>
<organism evidence="8 9">
    <name type="scientific">Dentipellis fragilis</name>
    <dbReference type="NCBI Taxonomy" id="205917"/>
    <lineage>
        <taxon>Eukaryota</taxon>
        <taxon>Fungi</taxon>
        <taxon>Dikarya</taxon>
        <taxon>Basidiomycota</taxon>
        <taxon>Agaricomycotina</taxon>
        <taxon>Agaricomycetes</taxon>
        <taxon>Russulales</taxon>
        <taxon>Hericiaceae</taxon>
        <taxon>Dentipellis</taxon>
    </lineage>
</organism>
<sequence length="564" mass="62359">MNSEASPIIPPFGQPALFISASYVLYVLLAAVYRLFFSPLRTVPGPWYAAVSGLWLKMHAMRLHQCQTVHQLFEKYGPIVRIAPDKIAFNDKEAARQVYNILRLDKSVFYKSLQANNNDHAMTTLPKADHSRRKKTYTAHYNMSNLARFEPEIKRAVNELVDVLNEIRGHAPVDCLDLFRQLMVDTASATSFGVQGSALVTWAWAFGSKVDGAGEPVNQLSSAIGNFGKRAILRSNFPTWAWSIVRRFPHDGWRQICNCDGIMAKVGSTGISAFVRARPLTTHIQYVRTKVEQTRARMQSGDAADQGLALESEKACMIERLLAQSTASAGPKSGLVLSKEDVISETMGHLIAGVDTSSVTLSYLCWELSRRPDIVRHLRTELEHAMAAVGLEPATALETSTLFKLPYLNAFVKEGLRLYSAVPSLLERVVPPTQDPFILLGHTLPPGTIIATQPWSMHRDAAVFPDPAAFRPARWLDGMSEAAAQHMIPFGLGTRMCGGMNLAQIVLRRVVAAVVLLFDIVAPPETTERTMEMRDGFALFPAGMKCRLVFIPRQTSTSEAAPLL</sequence>
<proteinExistence type="inferred from homology"/>
<keyword evidence="7" id="KW-0812">Transmembrane</keyword>
<evidence type="ECO:0008006" key="10">
    <source>
        <dbReference type="Google" id="ProtNLM"/>
    </source>
</evidence>
<dbReference type="SUPFAM" id="SSF48264">
    <property type="entry name" value="Cytochrome P450"/>
    <property type="match status" value="1"/>
</dbReference>
<keyword evidence="7" id="KW-1133">Transmembrane helix</keyword>
<evidence type="ECO:0000256" key="3">
    <source>
        <dbReference type="ARBA" id="ARBA00010617"/>
    </source>
</evidence>
<evidence type="ECO:0000313" key="9">
    <source>
        <dbReference type="Proteomes" id="UP000298327"/>
    </source>
</evidence>
<keyword evidence="4 6" id="KW-0479">Metal-binding</keyword>
<dbReference type="InterPro" id="IPR036396">
    <property type="entry name" value="Cyt_P450_sf"/>
</dbReference>
<dbReference type="PRINTS" id="PR00465">
    <property type="entry name" value="EP450IV"/>
</dbReference>
<comment type="caution">
    <text evidence="8">The sequence shown here is derived from an EMBL/GenBank/DDBJ whole genome shotgun (WGS) entry which is preliminary data.</text>
</comment>
<comment type="similarity">
    <text evidence="3">Belongs to the cytochrome P450 family.</text>
</comment>
<evidence type="ECO:0000256" key="7">
    <source>
        <dbReference type="SAM" id="Phobius"/>
    </source>
</evidence>
<comment type="cofactor">
    <cofactor evidence="1 6">
        <name>heme</name>
        <dbReference type="ChEBI" id="CHEBI:30413"/>
    </cofactor>
</comment>
<dbReference type="GO" id="GO:0016705">
    <property type="term" value="F:oxidoreductase activity, acting on paired donors, with incorporation or reduction of molecular oxygen"/>
    <property type="evidence" value="ECO:0007669"/>
    <property type="project" value="InterPro"/>
</dbReference>
<evidence type="ECO:0000256" key="6">
    <source>
        <dbReference type="PIRSR" id="PIRSR602403-1"/>
    </source>
</evidence>
<dbReference type="GO" id="GO:0005506">
    <property type="term" value="F:iron ion binding"/>
    <property type="evidence" value="ECO:0007669"/>
    <property type="project" value="InterPro"/>
</dbReference>
<protein>
    <recommendedName>
        <fullName evidence="10">Cytochrome P450</fullName>
    </recommendedName>
</protein>
<dbReference type="PANTHER" id="PTHR24305">
    <property type="entry name" value="CYTOCHROME P450"/>
    <property type="match status" value="1"/>
</dbReference>
<dbReference type="InterPro" id="IPR001128">
    <property type="entry name" value="Cyt_P450"/>
</dbReference>